<gene>
    <name evidence="1" type="ORF">S06H3_25862</name>
</gene>
<feature type="non-terminal residue" evidence="1">
    <location>
        <position position="299"/>
    </location>
</feature>
<comment type="caution">
    <text evidence="1">The sequence shown here is derived from an EMBL/GenBank/DDBJ whole genome shotgun (WGS) entry which is preliminary data.</text>
</comment>
<sequence length="299" mass="34665">GAIGRVCMPTSKMGWWNWAKTTSVEYLLRCSLSKVDSQHFWDLMDSFPEDAIYAAEQEILSGLLNVYKIRTDTLFYDTTNFFTYIDTTNEHCDIAQRGKNKQKRNDLRQVGLAMVVSKEDYIPLFHHSYQGNLQDGTVFREVIEKIKDRMQALGLNQNTHTLVFDRGNNSKKNLAIVKSLGFYYVGALTPYHHKEIIDRATQEMSAIIINNETLAVYRERSTIWEDEKTILVFISDRLKAGQIRGVYQSLAKKEKSLKELQQELVNPKGKKRNREELEKKIKTIAAGQYLKDIVKWKLI</sequence>
<dbReference type="PANTHER" id="PTHR34614">
    <property type="match status" value="1"/>
</dbReference>
<dbReference type="PANTHER" id="PTHR34614:SF2">
    <property type="entry name" value="TRANSPOSASE IS4-LIKE DOMAIN-CONTAINING PROTEIN"/>
    <property type="match status" value="1"/>
</dbReference>
<dbReference type="InterPro" id="IPR047654">
    <property type="entry name" value="IS1634_transpos"/>
</dbReference>
<feature type="non-terminal residue" evidence="1">
    <location>
        <position position="1"/>
    </location>
</feature>
<organism evidence="1">
    <name type="scientific">marine sediment metagenome</name>
    <dbReference type="NCBI Taxonomy" id="412755"/>
    <lineage>
        <taxon>unclassified sequences</taxon>
        <taxon>metagenomes</taxon>
        <taxon>ecological metagenomes</taxon>
    </lineage>
</organism>
<proteinExistence type="predicted"/>
<dbReference type="AlphaFoldDB" id="X1N312"/>
<dbReference type="EMBL" id="BARV01014909">
    <property type="protein sequence ID" value="GAI24651.1"/>
    <property type="molecule type" value="Genomic_DNA"/>
</dbReference>
<evidence type="ECO:0008006" key="2">
    <source>
        <dbReference type="Google" id="ProtNLM"/>
    </source>
</evidence>
<accession>X1N312</accession>
<evidence type="ECO:0000313" key="1">
    <source>
        <dbReference type="EMBL" id="GAI24651.1"/>
    </source>
</evidence>
<name>X1N312_9ZZZZ</name>
<reference evidence="1" key="1">
    <citation type="journal article" date="2014" name="Front. Microbiol.">
        <title>High frequency of phylogenetically diverse reductive dehalogenase-homologous genes in deep subseafloor sedimentary metagenomes.</title>
        <authorList>
            <person name="Kawai M."/>
            <person name="Futagami T."/>
            <person name="Toyoda A."/>
            <person name="Takaki Y."/>
            <person name="Nishi S."/>
            <person name="Hori S."/>
            <person name="Arai W."/>
            <person name="Tsubouchi T."/>
            <person name="Morono Y."/>
            <person name="Uchiyama I."/>
            <person name="Ito T."/>
            <person name="Fujiyama A."/>
            <person name="Inagaki F."/>
            <person name="Takami H."/>
        </authorList>
    </citation>
    <scope>NUCLEOTIDE SEQUENCE</scope>
    <source>
        <strain evidence="1">Expedition CK06-06</strain>
    </source>
</reference>
<protein>
    <recommendedName>
        <fullName evidence="2">Transposase IS4-like domain-containing protein</fullName>
    </recommendedName>
</protein>
<dbReference type="NCBIfam" id="NF033559">
    <property type="entry name" value="transpos_IS1634"/>
    <property type="match status" value="1"/>
</dbReference>